<evidence type="ECO:0000313" key="1">
    <source>
        <dbReference type="EMBL" id="SDZ57463.1"/>
    </source>
</evidence>
<name>A0A1H3U4R4_9MICO</name>
<dbReference type="OrthoDB" id="3782133at2"/>
<accession>A0A1H3U4R4</accession>
<keyword evidence="1" id="KW-0808">Transferase</keyword>
<organism evidence="1 2">
    <name type="scientific">Herbiconiux ginsengi</name>
    <dbReference type="NCBI Taxonomy" id="381665"/>
    <lineage>
        <taxon>Bacteria</taxon>
        <taxon>Bacillati</taxon>
        <taxon>Actinomycetota</taxon>
        <taxon>Actinomycetes</taxon>
        <taxon>Micrococcales</taxon>
        <taxon>Microbacteriaceae</taxon>
        <taxon>Herbiconiux</taxon>
    </lineage>
</organism>
<sequence>MRGVLVSEVSAKLSNSAAIPLGCASVSRIAETSGIRVLLIKGLILEELGLRPPRAYADIDVLVEPARFAEFVGLLGDFGWHERVHLWLYDRIEEHSITLIHDGWPVDIDVHRYYPGFLASADVVFEALWARRQTFTIAATDVVGTDIVGGAAILGLHALRWLHTPRNKEELSNLLTRLRADHELAEELAELAAATGSSQTLGPIFADVGIATRQGVAVSPKAFKSWNRRVAHPSRTGEWLTYFDQLPLRHRPRELFVVLWPPRDMYLQEHPEISATTGALFRARSRRILHGLSGLVRAIPEGMKRS</sequence>
<proteinExistence type="predicted"/>
<dbReference type="GO" id="GO:0016740">
    <property type="term" value="F:transferase activity"/>
    <property type="evidence" value="ECO:0007669"/>
    <property type="project" value="UniProtKB-KW"/>
</dbReference>
<dbReference type="EMBL" id="FNPZ01000012">
    <property type="protein sequence ID" value="SDZ57463.1"/>
    <property type="molecule type" value="Genomic_DNA"/>
</dbReference>
<gene>
    <name evidence="1" type="ORF">SAMN05216554_0132</name>
</gene>
<keyword evidence="2" id="KW-1185">Reference proteome</keyword>
<dbReference type="AlphaFoldDB" id="A0A1H3U4R4"/>
<protein>
    <submittedName>
        <fullName evidence="1">Uncharacterized nucleotidyltransferase</fullName>
    </submittedName>
</protein>
<evidence type="ECO:0000313" key="2">
    <source>
        <dbReference type="Proteomes" id="UP000198891"/>
    </source>
</evidence>
<reference evidence="1 2" key="1">
    <citation type="submission" date="2016-10" db="EMBL/GenBank/DDBJ databases">
        <authorList>
            <person name="de Groot N.N."/>
        </authorList>
    </citation>
    <scope>NUCLEOTIDE SEQUENCE [LARGE SCALE GENOMIC DNA]</scope>
    <source>
        <strain evidence="1 2">CGMCC 4.3491</strain>
    </source>
</reference>
<dbReference type="Proteomes" id="UP000198891">
    <property type="component" value="Unassembled WGS sequence"/>
</dbReference>